<dbReference type="RefSeq" id="WP_049736408.1">
    <property type="nucleotide sequence ID" value="NZ_BJON01000024.1"/>
</dbReference>
<name>A0A0K9Z2T9_9BACL</name>
<dbReference type="PANTHER" id="PTHR37850:SF2">
    <property type="entry name" value="SAF DOMAIN PROTEIN"/>
    <property type="match status" value="1"/>
</dbReference>
<dbReference type="InterPro" id="IPR048423">
    <property type="entry name" value="DRL_cat"/>
</dbReference>
<organism evidence="4 5">
    <name type="scientific">Brevibacillus reuszeri</name>
    <dbReference type="NCBI Taxonomy" id="54915"/>
    <lineage>
        <taxon>Bacteria</taxon>
        <taxon>Bacillati</taxon>
        <taxon>Bacillota</taxon>
        <taxon>Bacilli</taxon>
        <taxon>Bacillales</taxon>
        <taxon>Paenibacillaceae</taxon>
        <taxon>Brevibacillus</taxon>
    </lineage>
</organism>
<dbReference type="EMBL" id="BJON01000024">
    <property type="protein sequence ID" value="GED71931.1"/>
    <property type="molecule type" value="Genomic_DNA"/>
</dbReference>
<dbReference type="Pfam" id="PF21135">
    <property type="entry name" value="DRL_cat"/>
    <property type="match status" value="1"/>
</dbReference>
<evidence type="ECO:0000313" key="6">
    <source>
        <dbReference type="Proteomes" id="UP000319578"/>
    </source>
</evidence>
<dbReference type="GO" id="GO:0050661">
    <property type="term" value="F:NADP binding"/>
    <property type="evidence" value="ECO:0007669"/>
    <property type="project" value="InterPro"/>
</dbReference>
<dbReference type="Proteomes" id="UP000036834">
    <property type="component" value="Unassembled WGS sequence"/>
</dbReference>
<evidence type="ECO:0000259" key="1">
    <source>
        <dbReference type="Pfam" id="PF03447"/>
    </source>
</evidence>
<dbReference type="Proteomes" id="UP000319578">
    <property type="component" value="Unassembled WGS sequence"/>
</dbReference>
<accession>A0A0K9Z2T9</accession>
<dbReference type="OrthoDB" id="9777844at2"/>
<dbReference type="CDD" id="cd11616">
    <property type="entry name" value="SAF_DH_OX_like"/>
    <property type="match status" value="1"/>
</dbReference>
<keyword evidence="6" id="KW-1185">Reference proteome</keyword>
<reference evidence="5" key="1">
    <citation type="submission" date="2015-07" db="EMBL/GenBank/DDBJ databases">
        <title>Genome sequencing project for genomic taxonomy and phylogenomics of Bacillus-like bacteria.</title>
        <authorList>
            <person name="Liu B."/>
            <person name="Wang J."/>
            <person name="Zhu Y."/>
            <person name="Liu G."/>
            <person name="Chen Q."/>
            <person name="Chen Z."/>
            <person name="Lan J."/>
            <person name="Che J."/>
            <person name="Ge C."/>
            <person name="Shi H."/>
            <person name="Pan Z."/>
            <person name="Liu X."/>
        </authorList>
    </citation>
    <scope>NUCLEOTIDE SEQUENCE [LARGE SCALE GENOMIC DNA]</scope>
    <source>
        <strain evidence="5">DSM 9887</strain>
    </source>
</reference>
<dbReference type="EMBL" id="LGIQ01000001">
    <property type="protein sequence ID" value="KNB74785.1"/>
    <property type="molecule type" value="Genomic_DNA"/>
</dbReference>
<evidence type="ECO:0000313" key="5">
    <source>
        <dbReference type="Proteomes" id="UP000036834"/>
    </source>
</evidence>
<dbReference type="InterPro" id="IPR005106">
    <property type="entry name" value="Asp/hSer_DH_NAD-bd"/>
</dbReference>
<dbReference type="Gene3D" id="3.40.50.720">
    <property type="entry name" value="NAD(P)-binding Rossmann-like Domain"/>
    <property type="match status" value="1"/>
</dbReference>
<feature type="domain" description="Aspartate/homoserine dehydrogenase NAD-binding" evidence="1">
    <location>
        <begin position="24"/>
        <end position="138"/>
    </location>
</feature>
<proteinExistence type="predicted"/>
<dbReference type="AlphaFoldDB" id="A0A0K9Z2T9"/>
<dbReference type="GO" id="GO:0016491">
    <property type="term" value="F:oxidoreductase activity"/>
    <property type="evidence" value="ECO:0007669"/>
    <property type="project" value="InterPro"/>
</dbReference>
<gene>
    <name evidence="4" type="ORF">ADS79_00210</name>
    <name evidence="3" type="ORF">BRE01_56330</name>
</gene>
<dbReference type="PATRIC" id="fig|54915.3.peg.48"/>
<comment type="caution">
    <text evidence="4">The sequence shown here is derived from an EMBL/GenBank/DDBJ whole genome shotgun (WGS) entry which is preliminary data.</text>
</comment>
<dbReference type="Pfam" id="PF03447">
    <property type="entry name" value="NAD_binding_3"/>
    <property type="match status" value="1"/>
</dbReference>
<dbReference type="PANTHER" id="PTHR37850">
    <property type="entry name" value="STRU PROTEIN"/>
    <property type="match status" value="1"/>
</dbReference>
<sequence length="429" mass="46042">MLGFNRRLAALEKEGGCIRVGLVGAGQMGRGLISQIEGMKGMSVVITADLFPENVKAAYRKAGVPESRITETQDLDKADKAIASGHSVVTTDAELIPQLANVDVIVDATGMPEIGAKVAWEAIRHKKHIVMLNVEADITIGPLLKQQADEAGIIYTGSAGDEPGAIMELHDFADALGFEIVALGKGKNNALNVYANPDTAREEAALKGSSPKMLASFQDGTKTMVEMTAVANATGFLPDIPGMHGRKARLEELPGLFSLKENGGMLSRTQIVDYVDGVAPGVFAIISSSMQEVHDTMKYLKMGAGPNYVLYRPYHLTSLETPLSIARAYLQKEATIAPYYGMVAETVAVAKKQLKAGEAMDGIGEFSAYGKIVSAADKREQNALPIGLIGPHIRLKKDVEQGTIITLDDIEFTEQTTILRLREQMDNGK</sequence>
<dbReference type="SUPFAM" id="SSF51735">
    <property type="entry name" value="NAD(P)-binding Rossmann-fold domains"/>
    <property type="match status" value="1"/>
</dbReference>
<evidence type="ECO:0000259" key="2">
    <source>
        <dbReference type="Pfam" id="PF21135"/>
    </source>
</evidence>
<reference evidence="3 6" key="3">
    <citation type="submission" date="2019-06" db="EMBL/GenBank/DDBJ databases">
        <title>Whole genome shotgun sequence of Brevibacillus reuszeri NBRC 15719.</title>
        <authorList>
            <person name="Hosoyama A."/>
            <person name="Uohara A."/>
            <person name="Ohji S."/>
            <person name="Ichikawa N."/>
        </authorList>
    </citation>
    <scope>NUCLEOTIDE SEQUENCE [LARGE SCALE GENOMIC DNA]</scope>
    <source>
        <strain evidence="3 6">NBRC 15719</strain>
    </source>
</reference>
<protein>
    <submittedName>
        <fullName evidence="4">NAD(P)-dependent oxidoreductase</fullName>
    </submittedName>
</protein>
<dbReference type="InterPro" id="IPR036291">
    <property type="entry name" value="NAD(P)-bd_dom_sf"/>
</dbReference>
<evidence type="ECO:0000313" key="3">
    <source>
        <dbReference type="EMBL" id="GED71931.1"/>
    </source>
</evidence>
<evidence type="ECO:0000313" key="4">
    <source>
        <dbReference type="EMBL" id="KNB74785.1"/>
    </source>
</evidence>
<reference evidence="4" key="2">
    <citation type="submission" date="2015-07" db="EMBL/GenBank/DDBJ databases">
        <title>MeaNS - Measles Nucleotide Surveillance Program.</title>
        <authorList>
            <person name="Tran T."/>
            <person name="Druce J."/>
        </authorList>
    </citation>
    <scope>NUCLEOTIDE SEQUENCE</scope>
    <source>
        <strain evidence="4">DSM 9887</strain>
    </source>
</reference>
<dbReference type="STRING" id="54915.ADS79_00210"/>
<feature type="domain" description="Oxidoreductase DRL-like catalytic" evidence="2">
    <location>
        <begin position="160"/>
        <end position="321"/>
    </location>
</feature>